<dbReference type="HOGENOM" id="CLU_873891_0_0_0"/>
<evidence type="ECO:0000313" key="1">
    <source>
        <dbReference type="EMBL" id="EFO81927.1"/>
    </source>
</evidence>
<proteinExistence type="predicted"/>
<name>E1IAH3_9CHLR</name>
<dbReference type="EMBL" id="ADVR01000004">
    <property type="protein sequence ID" value="EFO81927.1"/>
    <property type="molecule type" value="Genomic_DNA"/>
</dbReference>
<gene>
    <name evidence="1" type="ORF">OSCT_0324</name>
</gene>
<dbReference type="Proteomes" id="UP000054010">
    <property type="component" value="Unassembled WGS sequence"/>
</dbReference>
<accession>E1IAH3</accession>
<comment type="caution">
    <text evidence="1">The sequence shown here is derived from an EMBL/GenBank/DDBJ whole genome shotgun (WGS) entry which is preliminary data.</text>
</comment>
<reference evidence="1 2" key="1">
    <citation type="journal article" date="2011" name="J. Bacteriol.">
        <title>Draft genome sequence of the anoxygenic filamentous phototrophic bacterium Oscillochloris trichoides subsp. DG-6.</title>
        <authorList>
            <person name="Kuznetsov B.B."/>
            <person name="Ivanovsky R.N."/>
            <person name="Keppen O.I."/>
            <person name="Sukhacheva M.V."/>
            <person name="Bumazhkin B.K."/>
            <person name="Patutina E.O."/>
            <person name="Beletsky A.V."/>
            <person name="Mardanov A.V."/>
            <person name="Baslerov R.V."/>
            <person name="Panteleeva A.N."/>
            <person name="Kolganova T.V."/>
            <person name="Ravin N.V."/>
            <person name="Skryabin K.G."/>
        </authorList>
    </citation>
    <scope>NUCLEOTIDE SEQUENCE [LARGE SCALE GENOMIC DNA]</scope>
    <source>
        <strain evidence="1 2">DG-6</strain>
    </source>
</reference>
<sequence length="354" mass="39760">MFQSAGRIWGFWNPSRAIFLNGTTDRFNPPGGFGAFGTGMAVEDEETTTKFQSAGRIWGFWNQKNVVCAQWKDKVSIRRADLGLLEQRGHRRVGVSDLGGFNPPGGFGAFGTSPDPMSMARTVVSIRRADLGLLERSRDSRSCVPWDTFQSAGRIWGFWNGVSSGLRNSALYQFQSAGRIWGFWNHRGMQGYRPSSWFQSAGRIWGFWNPQGTPCELPFQEFQSAGRIWGFWNHEPPHEIDIVQPRARPVAVIHERMMFQSAGRIWGFWNILTSRSSASIAPKFQSAGRIWGFWNMLSCRTRSRSDGVSIRRADLGLLERRLARASESASKVSIRRADLGLLERVGAALSATDT</sequence>
<dbReference type="AlphaFoldDB" id="E1IAH3"/>
<evidence type="ECO:0000313" key="2">
    <source>
        <dbReference type="Proteomes" id="UP000054010"/>
    </source>
</evidence>
<organism evidence="1 2">
    <name type="scientific">Oscillochloris trichoides DG-6</name>
    <dbReference type="NCBI Taxonomy" id="765420"/>
    <lineage>
        <taxon>Bacteria</taxon>
        <taxon>Bacillati</taxon>
        <taxon>Chloroflexota</taxon>
        <taxon>Chloroflexia</taxon>
        <taxon>Chloroflexales</taxon>
        <taxon>Chloroflexineae</taxon>
        <taxon>Oscillochloridaceae</taxon>
        <taxon>Oscillochloris</taxon>
    </lineage>
</organism>
<keyword evidence="2" id="KW-1185">Reference proteome</keyword>
<protein>
    <submittedName>
        <fullName evidence="1">Uncharacterized protein</fullName>
    </submittedName>
</protein>